<feature type="transmembrane region" description="Helical" evidence="10">
    <location>
        <begin position="31"/>
        <end position="50"/>
    </location>
</feature>
<sequence length="165" mass="17528">MRIVIARLPALDAALIRFDNWWSGLSRREQILVAVLGGLLAFTVLVFGVIKPLQAARAEALADIRTYETLSARIRAAGTLTTARAPRRQGAPAQVATSSATAFGLAIAPETIPGGLRVTIADASYDSLVAWLADLAATSDLRVRRVSIQRRSSPGRVSASMDFGA</sequence>
<proteinExistence type="inferred from homology"/>
<comment type="similarity">
    <text evidence="2">Belongs to the GSP M family.</text>
</comment>
<reference evidence="11" key="1">
    <citation type="submission" date="2022-04" db="EMBL/GenBank/DDBJ databases">
        <title>Tomato heritable bacteria conferring resistance against bacterial wilt.</title>
        <authorList>
            <person name="Yin J."/>
        </authorList>
    </citation>
    <scope>NUCLEOTIDE SEQUENCE</scope>
    <source>
        <strain evidence="11">Cra20</strain>
    </source>
</reference>
<evidence type="ECO:0000256" key="9">
    <source>
        <dbReference type="ARBA" id="ARBA00023136"/>
    </source>
</evidence>
<keyword evidence="7" id="KW-0653">Protein transport</keyword>
<comment type="caution">
    <text evidence="11">The sequence shown here is derived from an EMBL/GenBank/DDBJ whole genome shotgun (WGS) entry which is preliminary data.</text>
</comment>
<evidence type="ECO:0000256" key="5">
    <source>
        <dbReference type="ARBA" id="ARBA00022519"/>
    </source>
</evidence>
<accession>A0ABU3N1L1</accession>
<protein>
    <submittedName>
        <fullName evidence="11">Type II secretion system protein M</fullName>
    </submittedName>
</protein>
<evidence type="ECO:0000256" key="7">
    <source>
        <dbReference type="ARBA" id="ARBA00022927"/>
    </source>
</evidence>
<evidence type="ECO:0000256" key="10">
    <source>
        <dbReference type="SAM" id="Phobius"/>
    </source>
</evidence>
<keyword evidence="6 10" id="KW-0812">Transmembrane</keyword>
<dbReference type="Gene3D" id="3.30.1360.100">
    <property type="entry name" value="General secretion pathway protein M, EpsM"/>
    <property type="match status" value="1"/>
</dbReference>
<evidence type="ECO:0000256" key="1">
    <source>
        <dbReference type="ARBA" id="ARBA00004377"/>
    </source>
</evidence>
<evidence type="ECO:0000256" key="2">
    <source>
        <dbReference type="ARBA" id="ARBA00010637"/>
    </source>
</evidence>
<evidence type="ECO:0000313" key="11">
    <source>
        <dbReference type="EMBL" id="MDT8757115.1"/>
    </source>
</evidence>
<keyword evidence="3" id="KW-0813">Transport</keyword>
<evidence type="ECO:0000256" key="4">
    <source>
        <dbReference type="ARBA" id="ARBA00022475"/>
    </source>
</evidence>
<dbReference type="Pfam" id="PF04612">
    <property type="entry name" value="T2SSM"/>
    <property type="match status" value="1"/>
</dbReference>
<keyword evidence="5" id="KW-0997">Cell inner membrane</keyword>
<keyword evidence="9 10" id="KW-0472">Membrane</keyword>
<comment type="subcellular location">
    <subcellularLocation>
        <location evidence="1">Cell inner membrane</location>
        <topology evidence="1">Single-pass membrane protein</topology>
    </subcellularLocation>
</comment>
<dbReference type="InterPro" id="IPR007690">
    <property type="entry name" value="T2SS_GspM"/>
</dbReference>
<organism evidence="11">
    <name type="scientific">Sphingomonas psychrotolerans</name>
    <dbReference type="NCBI Taxonomy" id="1327635"/>
    <lineage>
        <taxon>Bacteria</taxon>
        <taxon>Pseudomonadati</taxon>
        <taxon>Pseudomonadota</taxon>
        <taxon>Alphaproteobacteria</taxon>
        <taxon>Sphingomonadales</taxon>
        <taxon>Sphingomonadaceae</taxon>
        <taxon>Sphingomonas</taxon>
    </lineage>
</organism>
<evidence type="ECO:0000256" key="3">
    <source>
        <dbReference type="ARBA" id="ARBA00022448"/>
    </source>
</evidence>
<keyword evidence="8 10" id="KW-1133">Transmembrane helix</keyword>
<dbReference type="InterPro" id="IPR023229">
    <property type="entry name" value="T2SS_M_periplasmic_sf"/>
</dbReference>
<keyword evidence="4" id="KW-1003">Cell membrane</keyword>
<name>A0ABU3N1L1_9SPHN</name>
<dbReference type="SUPFAM" id="SSF103054">
    <property type="entry name" value="General secretion pathway protein M, EpsM"/>
    <property type="match status" value="1"/>
</dbReference>
<evidence type="ECO:0000256" key="8">
    <source>
        <dbReference type="ARBA" id="ARBA00022989"/>
    </source>
</evidence>
<dbReference type="EMBL" id="JALMLT010000001">
    <property type="protein sequence ID" value="MDT8757115.1"/>
    <property type="molecule type" value="Genomic_DNA"/>
</dbReference>
<evidence type="ECO:0000256" key="6">
    <source>
        <dbReference type="ARBA" id="ARBA00022692"/>
    </source>
</evidence>
<gene>
    <name evidence="11" type="ORF">MZO42_00245</name>
</gene>